<reference evidence="2" key="2">
    <citation type="submission" date="2022-01" db="EMBL/GenBank/DDBJ databases">
        <authorList>
            <person name="Yamashiro T."/>
            <person name="Shiraishi A."/>
            <person name="Satake H."/>
            <person name="Nakayama K."/>
        </authorList>
    </citation>
    <scope>NUCLEOTIDE SEQUENCE</scope>
</reference>
<keyword evidence="2" id="KW-0695">RNA-directed DNA polymerase</keyword>
<dbReference type="PROSITE" id="PS50878">
    <property type="entry name" value="RT_POL"/>
    <property type="match status" value="1"/>
</dbReference>
<sequence>MHNYHLNRGTPRCAFKVDIQKAYDIVNWRFLGDVLKGFGFHQSMIKWIMDCVTSASFSISLNGDIHGFFKGKQGLRQGDPLSPYLFTLVMEVLTLMLQRRVNLSESFRYHKYCEKLYIINVCFAADLFLFAHGDVNSARVIMDSLDEFKSTSGLPVKYLGVPLISSRLLNMDCKVLVESAKNRIGDWKNKTLSFAGRLQLCKSVISSMQVYWASVLAIPKGIISDIQNLLSGFLWCNGAYKRGKAKVAWDIICLPTREGGLGIRSLKLFNKALMTKHIWNIVSNNESLWVRWIHVYKLKGRSFWVIPLNATEMSWGWRKLPQLRALVRPFIWANIGNGNRTSAWYDIWDPHCLLSVWISPRDITREGFTMKSCVADIAFNDGWVWPQDWLRKAPNLHLIQIPNLIATTADSYVWCDSIGNRSEFSVECA</sequence>
<name>A0ABQ4Z6B2_9ASTR</name>
<reference evidence="2" key="1">
    <citation type="journal article" date="2022" name="Int. J. Mol. Sci.">
        <title>Draft Genome of Tanacetum Coccineum: Genomic Comparison of Closely Related Tanacetum-Family Plants.</title>
        <authorList>
            <person name="Yamashiro T."/>
            <person name="Shiraishi A."/>
            <person name="Nakayama K."/>
            <person name="Satake H."/>
        </authorList>
    </citation>
    <scope>NUCLEOTIDE SEQUENCE</scope>
</reference>
<dbReference type="InterPro" id="IPR043502">
    <property type="entry name" value="DNA/RNA_pol_sf"/>
</dbReference>
<gene>
    <name evidence="2" type="ORF">Tco_0750939</name>
</gene>
<dbReference type="InterPro" id="IPR000477">
    <property type="entry name" value="RT_dom"/>
</dbReference>
<proteinExistence type="predicted"/>
<dbReference type="Pfam" id="PF00078">
    <property type="entry name" value="RVT_1"/>
    <property type="match status" value="1"/>
</dbReference>
<dbReference type="EMBL" id="BQNB010010971">
    <property type="protein sequence ID" value="GJS84398.1"/>
    <property type="molecule type" value="Genomic_DNA"/>
</dbReference>
<dbReference type="PANTHER" id="PTHR33116">
    <property type="entry name" value="REVERSE TRANSCRIPTASE ZINC-BINDING DOMAIN-CONTAINING PROTEIN-RELATED-RELATED"/>
    <property type="match status" value="1"/>
</dbReference>
<accession>A0ABQ4Z6B2</accession>
<comment type="caution">
    <text evidence="2">The sequence shown here is derived from an EMBL/GenBank/DDBJ whole genome shotgun (WGS) entry which is preliminary data.</text>
</comment>
<keyword evidence="2" id="KW-0808">Transferase</keyword>
<dbReference type="SUPFAM" id="SSF56672">
    <property type="entry name" value="DNA/RNA polymerases"/>
    <property type="match status" value="1"/>
</dbReference>
<keyword evidence="3" id="KW-1185">Reference proteome</keyword>
<dbReference type="Proteomes" id="UP001151760">
    <property type="component" value="Unassembled WGS sequence"/>
</dbReference>
<evidence type="ECO:0000259" key="1">
    <source>
        <dbReference type="PROSITE" id="PS50878"/>
    </source>
</evidence>
<keyword evidence="2" id="KW-0548">Nucleotidyltransferase</keyword>
<feature type="domain" description="Reverse transcriptase" evidence="1">
    <location>
        <begin position="1"/>
        <end position="163"/>
    </location>
</feature>
<organism evidence="2 3">
    <name type="scientific">Tanacetum coccineum</name>
    <dbReference type="NCBI Taxonomy" id="301880"/>
    <lineage>
        <taxon>Eukaryota</taxon>
        <taxon>Viridiplantae</taxon>
        <taxon>Streptophyta</taxon>
        <taxon>Embryophyta</taxon>
        <taxon>Tracheophyta</taxon>
        <taxon>Spermatophyta</taxon>
        <taxon>Magnoliopsida</taxon>
        <taxon>eudicotyledons</taxon>
        <taxon>Gunneridae</taxon>
        <taxon>Pentapetalae</taxon>
        <taxon>asterids</taxon>
        <taxon>campanulids</taxon>
        <taxon>Asterales</taxon>
        <taxon>Asteraceae</taxon>
        <taxon>Asteroideae</taxon>
        <taxon>Anthemideae</taxon>
        <taxon>Anthemidinae</taxon>
        <taxon>Tanacetum</taxon>
    </lineage>
</organism>
<dbReference type="GO" id="GO:0003964">
    <property type="term" value="F:RNA-directed DNA polymerase activity"/>
    <property type="evidence" value="ECO:0007669"/>
    <property type="project" value="UniProtKB-KW"/>
</dbReference>
<evidence type="ECO:0000313" key="2">
    <source>
        <dbReference type="EMBL" id="GJS84398.1"/>
    </source>
</evidence>
<evidence type="ECO:0000313" key="3">
    <source>
        <dbReference type="Proteomes" id="UP001151760"/>
    </source>
</evidence>
<protein>
    <submittedName>
        <fullName evidence="2">RNA-directed DNA polymerase</fullName>
    </submittedName>
</protein>
<dbReference type="PANTHER" id="PTHR33116:SF76">
    <property type="entry name" value="DUF4283 DOMAIN-CONTAINING PROTEIN"/>
    <property type="match status" value="1"/>
</dbReference>